<gene>
    <name evidence="1" type="ORF">VW35_07915</name>
</gene>
<dbReference type="OrthoDB" id="7949321at2"/>
<dbReference type="EMBL" id="LAJG01000014">
    <property type="protein sequence ID" value="KKB80317.1"/>
    <property type="molecule type" value="Genomic_DNA"/>
</dbReference>
<dbReference type="AlphaFoldDB" id="A0A0F5LFF0"/>
<sequence length="105" mass="11485">MMRTLQVVAVLGFFTLLGCSSEEPPLITGGPTVTQAIDAMLGNGRILQRDVTIRRDRVRLEATGCAKHPNGVVTCRVRLYSIDRGWSAPSMGRFTEAGGAWIFDF</sequence>
<comment type="caution">
    <text evidence="1">The sequence shown here is derived from an EMBL/GenBank/DDBJ whole genome shotgun (WGS) entry which is preliminary data.</text>
</comment>
<dbReference type="PATRIC" id="fig|361041.3.peg.924"/>
<accession>A0A0F5LFF0</accession>
<reference evidence="1 2" key="1">
    <citation type="submission" date="2015-03" db="EMBL/GenBank/DDBJ databases">
        <authorList>
            <person name="Hassan Y.I."/>
            <person name="Lepp D."/>
            <person name="Zhou T."/>
        </authorList>
    </citation>
    <scope>NUCLEOTIDE SEQUENCE [LARGE SCALE GENOMIC DNA]</scope>
    <source>
        <strain evidence="1 2">GH2-10</strain>
    </source>
</reference>
<proteinExistence type="predicted"/>
<dbReference type="PROSITE" id="PS51257">
    <property type="entry name" value="PROKAR_LIPOPROTEIN"/>
    <property type="match status" value="1"/>
</dbReference>
<evidence type="ECO:0000313" key="2">
    <source>
        <dbReference type="Proteomes" id="UP000033514"/>
    </source>
</evidence>
<dbReference type="Proteomes" id="UP000033514">
    <property type="component" value="Unassembled WGS sequence"/>
</dbReference>
<evidence type="ECO:0000313" key="1">
    <source>
        <dbReference type="EMBL" id="KKB80317.1"/>
    </source>
</evidence>
<protein>
    <recommendedName>
        <fullName evidence="3">Lipoprotein</fullName>
    </recommendedName>
</protein>
<dbReference type="RefSeq" id="WP_046142380.1">
    <property type="nucleotide sequence ID" value="NZ_LAJG01000014.1"/>
</dbReference>
<keyword evidence="2" id="KW-1185">Reference proteome</keyword>
<organism evidence="1 2">
    <name type="scientific">Devosia soli</name>
    <dbReference type="NCBI Taxonomy" id="361041"/>
    <lineage>
        <taxon>Bacteria</taxon>
        <taxon>Pseudomonadati</taxon>
        <taxon>Pseudomonadota</taxon>
        <taxon>Alphaproteobacteria</taxon>
        <taxon>Hyphomicrobiales</taxon>
        <taxon>Devosiaceae</taxon>
        <taxon>Devosia</taxon>
    </lineage>
</organism>
<name>A0A0F5LFF0_9HYPH</name>
<evidence type="ECO:0008006" key="3">
    <source>
        <dbReference type="Google" id="ProtNLM"/>
    </source>
</evidence>